<evidence type="ECO:0000259" key="8">
    <source>
        <dbReference type="PROSITE" id="PS51918"/>
    </source>
</evidence>
<evidence type="ECO:0000256" key="6">
    <source>
        <dbReference type="HAMAP-Rule" id="MF_01251"/>
    </source>
</evidence>
<dbReference type="PANTHER" id="PTHR32331">
    <property type="entry name" value="UPF0313 PROTEIN YGIQ"/>
    <property type="match status" value="1"/>
</dbReference>
<comment type="cofactor">
    <cofactor evidence="6">
        <name>[4Fe-4S] cluster</name>
        <dbReference type="ChEBI" id="CHEBI:49883"/>
    </cofactor>
    <text evidence="6">Binds 1 [4Fe-4S] cluster. The cluster is coordinated with 3 cysteines and an exchangeable S-adenosyl-L-methionine.</text>
</comment>
<dbReference type="NCBIfam" id="TIGR03904">
    <property type="entry name" value="SAM_YgiQ"/>
    <property type="match status" value="1"/>
</dbReference>
<feature type="domain" description="Radical SAM core" evidence="8">
    <location>
        <begin position="308"/>
        <end position="586"/>
    </location>
</feature>
<sequence length="632" mass="71977">MSHIRNSEGLKITDWLPTSKKEMEKRGWDEVDVVLFSADAYIDHPSFGAAVIGRILEDEGFRVAIVPQPNWQDDLRDFKKFGRPRLFFAISGGCMDSMVNHYTANRRLRSDDAYTAGGKAGQRPDYATYVYSNICKQLYPDVPVVIGGIEASLRRLTHYDYWQDKLKPSILAESKADLLVYGMGEKPIVEIARRLNDGYTVDTLTDIPQTAFTAENDIDLSHLNPLIRLNSFEECVEDKVKFALNFKHIEEESNKYAAAYLAEAFEDRVVVVNPPYPYLTEEEIDHSFDLPYTRLPHPRYNGKGAIPAYDMIKFSVNAHRGCFGGCSFCTISAHQGKFISSRSEESILKEIEEITHHPEFKGYISDLGGPSANMYKMEGRVKEMCQKCRRASCIFPNVCQNLDNNHARLLELYRKARAIKGIKKIFIGSGIRYDLFMGGLYKTSAANLSYLEEVMLHHVSGRLKVAPEHTSDEVLKMMRKPSFKLFEQLKVDFDAINQKHGLKEQLIPYFISSHPACHDSDMKDLVERTKRLDFRLEQVQDFTPTPMTLSSTIYYAGIDPYTMQAVYTATSREEKLRQRDAFFWYKGGGKPADARSAGGPKANSFKGKEAFRSKSERVRFSGQKRKGKGKEK</sequence>
<dbReference type="SFLD" id="SFLDG01082">
    <property type="entry name" value="B12-binding_domain_containing"/>
    <property type="match status" value="1"/>
</dbReference>
<evidence type="ECO:0000256" key="1">
    <source>
        <dbReference type="ARBA" id="ARBA00022485"/>
    </source>
</evidence>
<feature type="compositionally biased region" description="Basic and acidic residues" evidence="7">
    <location>
        <begin position="606"/>
        <end position="619"/>
    </location>
</feature>
<evidence type="ECO:0000256" key="2">
    <source>
        <dbReference type="ARBA" id="ARBA00022691"/>
    </source>
</evidence>
<feature type="binding site" evidence="6">
    <location>
        <position position="322"/>
    </location>
    <ligand>
        <name>[4Fe-4S] cluster</name>
        <dbReference type="ChEBI" id="CHEBI:49883"/>
        <note>4Fe-4S-S-AdoMet</note>
    </ligand>
</feature>
<dbReference type="GO" id="GO:0005506">
    <property type="term" value="F:iron ion binding"/>
    <property type="evidence" value="ECO:0007669"/>
    <property type="project" value="UniProtKB-UniRule"/>
</dbReference>
<feature type="compositionally biased region" description="Basic residues" evidence="7">
    <location>
        <begin position="622"/>
        <end position="632"/>
    </location>
</feature>
<comment type="caution">
    <text evidence="9">The sequence shown here is derived from an EMBL/GenBank/DDBJ whole genome shotgun (WGS) entry which is preliminary data.</text>
</comment>
<dbReference type="HAMAP" id="MF_01251">
    <property type="entry name" value="UPF0313"/>
    <property type="match status" value="1"/>
</dbReference>
<dbReference type="PANTHER" id="PTHR32331:SF0">
    <property type="entry name" value="UPF0313 PROTEIN YGIQ"/>
    <property type="match status" value="1"/>
</dbReference>
<keyword evidence="2 6" id="KW-0949">S-adenosyl-L-methionine</keyword>
<dbReference type="InterPro" id="IPR006638">
    <property type="entry name" value="Elp3/MiaA/NifB-like_rSAM"/>
</dbReference>
<evidence type="ECO:0000313" key="10">
    <source>
        <dbReference type="Proteomes" id="UP000294830"/>
    </source>
</evidence>
<dbReference type="InterPro" id="IPR058240">
    <property type="entry name" value="rSAM_sf"/>
</dbReference>
<dbReference type="InterPro" id="IPR007197">
    <property type="entry name" value="rSAM"/>
</dbReference>
<dbReference type="SMART" id="SM00729">
    <property type="entry name" value="Elp3"/>
    <property type="match status" value="1"/>
</dbReference>
<dbReference type="OrthoDB" id="9803479at2"/>
<dbReference type="Pfam" id="PF08497">
    <property type="entry name" value="Radical_SAM_N"/>
    <property type="match status" value="1"/>
</dbReference>
<dbReference type="PROSITE" id="PS51918">
    <property type="entry name" value="RADICAL_SAM"/>
    <property type="match status" value="1"/>
</dbReference>
<dbReference type="SFLD" id="SFLDG01069">
    <property type="entry name" value="UPF0313"/>
    <property type="match status" value="1"/>
</dbReference>
<dbReference type="GO" id="GO:0051539">
    <property type="term" value="F:4 iron, 4 sulfur cluster binding"/>
    <property type="evidence" value="ECO:0007669"/>
    <property type="project" value="UniProtKB-KW"/>
</dbReference>
<keyword evidence="3 6" id="KW-0479">Metal-binding</keyword>
<reference evidence="9 10" key="1">
    <citation type="submission" date="2019-03" db="EMBL/GenBank/DDBJ databases">
        <title>Genomic Encyclopedia of Archaeal and Bacterial Type Strains, Phase II (KMG-II): from individual species to whole genera.</title>
        <authorList>
            <person name="Goeker M."/>
        </authorList>
    </citation>
    <scope>NUCLEOTIDE SEQUENCE [LARGE SCALE GENOMIC DNA]</scope>
    <source>
        <strain evidence="9 10">RL-C</strain>
    </source>
</reference>
<dbReference type="AlphaFoldDB" id="A0A4R2EEE2"/>
<protein>
    <submittedName>
        <fullName evidence="9">Putative radical SAM protein YgiQ</fullName>
    </submittedName>
</protein>
<dbReference type="SFLD" id="SFLDS00029">
    <property type="entry name" value="Radical_SAM"/>
    <property type="match status" value="1"/>
</dbReference>
<evidence type="ECO:0000256" key="5">
    <source>
        <dbReference type="ARBA" id="ARBA00023014"/>
    </source>
</evidence>
<dbReference type="InterPro" id="IPR013704">
    <property type="entry name" value="UPF0313_N"/>
</dbReference>
<proteinExistence type="inferred from homology"/>
<dbReference type="InterPro" id="IPR022946">
    <property type="entry name" value="UPF0313"/>
</dbReference>
<accession>A0A4R2EEE2</accession>
<evidence type="ECO:0000256" key="7">
    <source>
        <dbReference type="SAM" id="MobiDB-lite"/>
    </source>
</evidence>
<feature type="binding site" evidence="6">
    <location>
        <position position="326"/>
    </location>
    <ligand>
        <name>[4Fe-4S] cluster</name>
        <dbReference type="ChEBI" id="CHEBI:49883"/>
        <note>4Fe-4S-S-AdoMet</note>
    </ligand>
</feature>
<name>A0A4R2EEE2_9BACT</name>
<evidence type="ECO:0000256" key="3">
    <source>
        <dbReference type="ARBA" id="ARBA00022723"/>
    </source>
</evidence>
<dbReference type="EMBL" id="SLWB01000013">
    <property type="protein sequence ID" value="TCN64514.1"/>
    <property type="molecule type" value="Genomic_DNA"/>
</dbReference>
<feature type="binding site" evidence="6">
    <location>
        <position position="329"/>
    </location>
    <ligand>
        <name>[4Fe-4S] cluster</name>
        <dbReference type="ChEBI" id="CHEBI:49883"/>
        <note>4Fe-4S-S-AdoMet</note>
    </ligand>
</feature>
<dbReference type="SUPFAM" id="SSF102114">
    <property type="entry name" value="Radical SAM enzymes"/>
    <property type="match status" value="1"/>
</dbReference>
<dbReference type="Gene3D" id="3.80.30.20">
    <property type="entry name" value="tm_1862 like domain"/>
    <property type="match status" value="1"/>
</dbReference>
<keyword evidence="1 6" id="KW-0004">4Fe-4S</keyword>
<organism evidence="9 10">
    <name type="scientific">Acetobacteroides hydrogenigenes</name>
    <dbReference type="NCBI Taxonomy" id="979970"/>
    <lineage>
        <taxon>Bacteria</taxon>
        <taxon>Pseudomonadati</taxon>
        <taxon>Bacteroidota</taxon>
        <taxon>Bacteroidia</taxon>
        <taxon>Bacteroidales</taxon>
        <taxon>Rikenellaceae</taxon>
        <taxon>Acetobacteroides</taxon>
    </lineage>
</organism>
<keyword evidence="10" id="KW-1185">Reference proteome</keyword>
<keyword evidence="4 6" id="KW-0408">Iron</keyword>
<comment type="similarity">
    <text evidence="6">Belongs to the UPF0313 family.</text>
</comment>
<feature type="region of interest" description="Disordered" evidence="7">
    <location>
        <begin position="588"/>
        <end position="632"/>
    </location>
</feature>
<dbReference type="RefSeq" id="WP_131839938.1">
    <property type="nucleotide sequence ID" value="NZ_SLWB01000013.1"/>
</dbReference>
<dbReference type="Proteomes" id="UP000294830">
    <property type="component" value="Unassembled WGS sequence"/>
</dbReference>
<dbReference type="InterPro" id="IPR023404">
    <property type="entry name" value="rSAM_horseshoe"/>
</dbReference>
<evidence type="ECO:0000313" key="9">
    <source>
        <dbReference type="EMBL" id="TCN64514.1"/>
    </source>
</evidence>
<keyword evidence="5 6" id="KW-0411">Iron-sulfur</keyword>
<dbReference type="GO" id="GO:0003824">
    <property type="term" value="F:catalytic activity"/>
    <property type="evidence" value="ECO:0007669"/>
    <property type="project" value="InterPro"/>
</dbReference>
<gene>
    <name evidence="9" type="ORF">CLV25_11339</name>
</gene>
<evidence type="ECO:0000256" key="4">
    <source>
        <dbReference type="ARBA" id="ARBA00023004"/>
    </source>
</evidence>